<evidence type="ECO:0000313" key="2">
    <source>
        <dbReference type="Proteomes" id="UP000052230"/>
    </source>
</evidence>
<organism evidence="1 2">
    <name type="scientific">Xanthomonas citri pv. citri</name>
    <dbReference type="NCBI Taxonomy" id="611301"/>
    <lineage>
        <taxon>Bacteria</taxon>
        <taxon>Pseudomonadati</taxon>
        <taxon>Pseudomonadota</taxon>
        <taxon>Gammaproteobacteria</taxon>
        <taxon>Lysobacterales</taxon>
        <taxon>Lysobacteraceae</taxon>
        <taxon>Xanthomonas</taxon>
    </lineage>
</organism>
<sequence>MPPKGGDKGTAPVYTRYSEKTGAIMSTKAVFTMKLEPELRDTFMAEAAADDRPAAQVMRELMRDYITRRREAREYDEFVRRKVEVARKQRDAGLHFSNEEVEADAASRRVDLLRRAGDAGL</sequence>
<proteinExistence type="predicted"/>
<comment type="caution">
    <text evidence="1">The sequence shown here is derived from an EMBL/GenBank/DDBJ whole genome shotgun (WGS) entry which is preliminary data.</text>
</comment>
<dbReference type="Proteomes" id="UP000052230">
    <property type="component" value="Unassembled WGS sequence"/>
</dbReference>
<reference evidence="1 2" key="1">
    <citation type="submission" date="2014-09" db="EMBL/GenBank/DDBJ databases">
        <authorList>
            <person name="Regsiter A."/>
        </authorList>
    </citation>
    <scope>NUCLEOTIDE SEQUENCE [LARGE SCALE GENOMIC DNA]</scope>
</reference>
<evidence type="ECO:0008006" key="3">
    <source>
        <dbReference type="Google" id="ProtNLM"/>
    </source>
</evidence>
<accession>A0A0U5FA08</accession>
<protein>
    <recommendedName>
        <fullName evidence="3">Antitoxin of toxin-antitoxin stability system</fullName>
    </recommendedName>
</protein>
<name>A0A0U5FA08_XANCI</name>
<gene>
    <name evidence="1" type="ORF">XAC3562_1670002</name>
</gene>
<dbReference type="AlphaFoldDB" id="A0A0U5FA08"/>
<evidence type="ECO:0000313" key="1">
    <source>
        <dbReference type="EMBL" id="CEG15037.1"/>
    </source>
</evidence>
<keyword evidence="2" id="KW-1185">Reference proteome</keyword>
<dbReference type="EMBL" id="CCXZ01000076">
    <property type="protein sequence ID" value="CEG15037.1"/>
    <property type="molecule type" value="Genomic_DNA"/>
</dbReference>